<gene>
    <name evidence="1" type="ORF">BXT86_04005</name>
</gene>
<dbReference type="PROSITE" id="PS51257">
    <property type="entry name" value="PROKAR_LIPOPROTEIN"/>
    <property type="match status" value="1"/>
</dbReference>
<evidence type="ECO:0000313" key="2">
    <source>
        <dbReference type="Proteomes" id="UP000191663"/>
    </source>
</evidence>
<protein>
    <recommendedName>
        <fullName evidence="3">Lipoprotein</fullName>
    </recommendedName>
</protein>
<reference evidence="2" key="1">
    <citation type="submission" date="2017-01" db="EMBL/GenBank/DDBJ databases">
        <title>Novel pathways for hydrocarbon cycling and metabolic interdependencies in hydrothermal sediment communities.</title>
        <authorList>
            <person name="Dombrowski N."/>
            <person name="Seitz K."/>
            <person name="Teske A."/>
            <person name="Baker B."/>
        </authorList>
    </citation>
    <scope>NUCLEOTIDE SEQUENCE [LARGE SCALE GENOMIC DNA]</scope>
</reference>
<dbReference type="AlphaFoldDB" id="A0A1V4QFB0"/>
<dbReference type="EMBL" id="MUKB01000063">
    <property type="protein sequence ID" value="OPX17912.1"/>
    <property type="molecule type" value="Genomic_DNA"/>
</dbReference>
<sequence length="200" mass="22625">MLKLKRHLILTGIVIFMLGCGGPPEKASVKKPKAKFDPYARLTETEVKQFIKGFPIFIKEAKKHGKAMEKWGGTKNIFGVAGAYSEYIGRYKEMEATIKAKTGIGIEELFSAYFKVMMAFSALSVQRGMPQYDEVIANIEKQLKTPGLSKERKELLAQQLKMAKETKANVDTLFQKVPPENIQVVQKYEDEIKSVMKKLE</sequence>
<proteinExistence type="predicted"/>
<organism evidence="1 2">
    <name type="scientific">candidate division WOR-3 bacterium 4484_100</name>
    <dbReference type="NCBI Taxonomy" id="1936077"/>
    <lineage>
        <taxon>Bacteria</taxon>
        <taxon>Bacteria division WOR-3</taxon>
    </lineage>
</organism>
<evidence type="ECO:0000313" key="1">
    <source>
        <dbReference type="EMBL" id="OPX17912.1"/>
    </source>
</evidence>
<comment type="caution">
    <text evidence="1">The sequence shown here is derived from an EMBL/GenBank/DDBJ whole genome shotgun (WGS) entry which is preliminary data.</text>
</comment>
<name>A0A1V4QFB0_UNCW3</name>
<dbReference type="Proteomes" id="UP000191663">
    <property type="component" value="Unassembled WGS sequence"/>
</dbReference>
<accession>A0A1V4QFB0</accession>
<evidence type="ECO:0008006" key="3">
    <source>
        <dbReference type="Google" id="ProtNLM"/>
    </source>
</evidence>